<dbReference type="SUPFAM" id="SSF52540">
    <property type="entry name" value="P-loop containing nucleoside triphosphate hydrolases"/>
    <property type="match status" value="2"/>
</dbReference>
<evidence type="ECO:0000259" key="2">
    <source>
        <dbReference type="Pfam" id="PF08751"/>
    </source>
</evidence>
<evidence type="ECO:0000256" key="1">
    <source>
        <dbReference type="SAM" id="MobiDB-lite"/>
    </source>
</evidence>
<dbReference type="Proteomes" id="UP000032305">
    <property type="component" value="Unassembled WGS sequence"/>
</dbReference>
<sequence>MISVAAVGSASDAAAYYARDNYYTADQAEGASAWAGEGAVELGLSGPVDTDRFEQVLAGELPNGVVLDAKRGEHRAGWDVTMSVPKSVSILALVGGDTRLVVAVHEAAAATLAWTERNIAEARVWNGRGQVPEVTGRFVAATFLHDVNRSGEPQLHVHNVIANATRTADGKWRALHADQLYERQHVMDAVFLSALRSRVETLGFATIPRHDGRNGAFEIAGVSRAVVEAFSVRSAEIDAYIKARGLENTPQTREYAALATRDPKSPELAPEQRAEGWRRLAAEKGLDPAALVKVALVEAGRGHDVWTRTVRGVRGIGERGLAIAGRMGLTPRDGDPLVPERLGRLEPRAYAAAQAVASAVRDLGEREAAFDRLELIREGLSRGGPVTVADIEARLALLQAKGLLLGDGDRMVTTQGSVRLEQAYLAAVEAGKGQSAPIVPPVDAAIRAQEAARELGLHRLNPGQEAAAVLMLSSSDRVVNVQGGSGRGKSTAMAPVTAVAKAEGRGVIGLAIASVKASEFGRDTGADVSTVARFLARHARVIDGTARPEQVARVKAQLSGAIVMVEEAGQLGTRDMERIVRLANITGVARVVQTGDTRQLTAIAAGKPFEASQKAGVATAHITENLRSRSDQMKAVTAALDRGDVSGTFEILRAATTEVPGNAVAMTAAVHWVALPQEQRDATLLLTAGRAMRSEANQAVQAELKASGEIAATGTPFTVLDRVNATREGARLMRAYRPGHVVEVRTNLPSQNLKHGDRGIVTGVDGDRVRLGMADGTEKSLRPDRLAKNLDRDAVSIFALKQVELHVGDRIRWSDNDRTRGLDNGAMARVEEVGRGRLVVSSLIDGTVHEIGSGDRMAERLDLAYAINVHVAQGVTTEHGIVAMRSSERKLLTERSFLVALTRVADKVALVVDDGRKVERHITRNTGDKTSALDVVERGQATDAIRLPDAGSPLDRALERYAQLFLAAERMREDGRGLSSSQVRELDAASAALDRVRSSAAEDLRIVLDRSADPVRGLEQSAPGELRQVWEEEGQARADPRAYADRFVADWRSASGDRGAGETPGIEDRAERRLERLEDRMARQPALEKALDARIPERQLRLDGPGMGGGGRERDREMEM</sequence>
<dbReference type="InterPro" id="IPR014862">
    <property type="entry name" value="TrwC"/>
</dbReference>
<feature type="compositionally biased region" description="Basic and acidic residues" evidence="1">
    <location>
        <begin position="1089"/>
        <end position="1101"/>
    </location>
</feature>
<dbReference type="RefSeq" id="WP_052811624.1">
    <property type="nucleotide sequence ID" value="NZ_BBPI01000099.1"/>
</dbReference>
<dbReference type="EMBL" id="BBPI01000099">
    <property type="protein sequence ID" value="GAM02797.1"/>
    <property type="molecule type" value="Genomic_DNA"/>
</dbReference>
<feature type="domain" description="TrwC relaxase" evidence="2">
    <location>
        <begin position="10"/>
        <end position="283"/>
    </location>
</feature>
<keyword evidence="4" id="KW-1185">Reference proteome</keyword>
<dbReference type="NCBIfam" id="TIGR02686">
    <property type="entry name" value="relax_trwC"/>
    <property type="match status" value="1"/>
</dbReference>
<dbReference type="Gene3D" id="3.40.50.300">
    <property type="entry name" value="P-loop containing nucleotide triphosphate hydrolases"/>
    <property type="match status" value="2"/>
</dbReference>
<feature type="region of interest" description="Disordered" evidence="1">
    <location>
        <begin position="1088"/>
        <end position="1120"/>
    </location>
</feature>
<dbReference type="Pfam" id="PF08751">
    <property type="entry name" value="TrwC"/>
    <property type="match status" value="1"/>
</dbReference>
<dbReference type="Pfam" id="PF13604">
    <property type="entry name" value="AAA_30"/>
    <property type="match status" value="1"/>
</dbReference>
<dbReference type="Gene3D" id="2.30.30.940">
    <property type="match status" value="1"/>
</dbReference>
<gene>
    <name evidence="3" type="primary">trwC</name>
    <name evidence="3" type="ORF">SP5_099_00120</name>
</gene>
<feature type="compositionally biased region" description="Basic and acidic residues" evidence="1">
    <location>
        <begin position="1111"/>
        <end position="1120"/>
    </location>
</feature>
<evidence type="ECO:0000313" key="3">
    <source>
        <dbReference type="EMBL" id="GAM02797.1"/>
    </source>
</evidence>
<dbReference type="InterPro" id="IPR014059">
    <property type="entry name" value="TraI/TrwC_relax"/>
</dbReference>
<dbReference type="AlphaFoldDB" id="A0A0A1WCA6"/>
<name>A0A0A1WCA6_9SPHN</name>
<dbReference type="NCBIfam" id="NF041492">
    <property type="entry name" value="MobF"/>
    <property type="match status" value="1"/>
</dbReference>
<dbReference type="InterPro" id="IPR027417">
    <property type="entry name" value="P-loop_NTPase"/>
</dbReference>
<accession>A0A0A1WCA6</accession>
<dbReference type="SUPFAM" id="SSF55464">
    <property type="entry name" value="Origin of replication-binding domain, RBD-like"/>
    <property type="match status" value="1"/>
</dbReference>
<protein>
    <submittedName>
        <fullName evidence="3">Relaxase TrwC</fullName>
    </submittedName>
</protein>
<proteinExistence type="predicted"/>
<dbReference type="eggNOG" id="COG0507">
    <property type="taxonomic scope" value="Bacteria"/>
</dbReference>
<evidence type="ECO:0000313" key="4">
    <source>
        <dbReference type="Proteomes" id="UP000032305"/>
    </source>
</evidence>
<reference evidence="3 4" key="1">
    <citation type="submission" date="2014-11" db="EMBL/GenBank/DDBJ databases">
        <title>Whole genome shotgun sequence of Sphingomonas parapaucimobilis NBRC 15100.</title>
        <authorList>
            <person name="Katano-Makiyama Y."/>
            <person name="Hosoyama A."/>
            <person name="Hashimoto M."/>
            <person name="Hosoyama Y."/>
            <person name="Noguchi M."/>
            <person name="Numata M."/>
            <person name="Tsuchikane K."/>
            <person name="Hirakata S."/>
            <person name="Uohara A."/>
            <person name="Shimodaira J."/>
            <person name="Ohji S."/>
            <person name="Ichikawa N."/>
            <person name="Kimura A."/>
            <person name="Yamazoe A."/>
            <person name="Fujita N."/>
        </authorList>
    </citation>
    <scope>NUCLEOTIDE SEQUENCE [LARGE SCALE GENOMIC DNA]</scope>
    <source>
        <strain evidence="3 4">NBRC 15100</strain>
    </source>
</reference>
<organism evidence="3 4">
    <name type="scientific">Sphingomonas parapaucimobilis NBRC 15100</name>
    <dbReference type="NCBI Taxonomy" id="1219049"/>
    <lineage>
        <taxon>Bacteria</taxon>
        <taxon>Pseudomonadati</taxon>
        <taxon>Pseudomonadota</taxon>
        <taxon>Alphaproteobacteria</taxon>
        <taxon>Sphingomonadales</taxon>
        <taxon>Sphingomonadaceae</taxon>
        <taxon>Sphingomonas</taxon>
    </lineage>
</organism>
<comment type="caution">
    <text evidence="3">The sequence shown here is derived from an EMBL/GenBank/DDBJ whole genome shotgun (WGS) entry which is preliminary data.</text>
</comment>